<dbReference type="RefSeq" id="WP_017641401.1">
    <property type="nucleotide sequence ID" value="NZ_LWCR01000045.1"/>
</dbReference>
<reference evidence="2 3" key="1">
    <citation type="submission" date="2016-04" db="EMBL/GenBank/DDBJ databases">
        <title>Draft Genome Sequences of Staphylococcus capitis Strain H36, S. capitis Strain H65, S. cohnii Strain H62, S. hominis Strain H69, Mycobacterium iranicum Strain H39, Plantibacter sp. Strain H53, Pseudomonas oryzihabitans Strain H72, and Microbacterium sp. Strain H83, isolated from residential settings.</title>
        <authorList>
            <person name="Lymperopoulou D."/>
            <person name="Adams R.I."/>
            <person name="Lindow S."/>
            <person name="Coil D.A."/>
            <person name="Jospin G."/>
            <person name="Eisen J.A."/>
        </authorList>
    </citation>
    <scope>NUCLEOTIDE SEQUENCE [LARGE SCALE GENOMIC DNA]</scope>
    <source>
        <strain evidence="2 3">H72</strain>
    </source>
</reference>
<proteinExistence type="inferred from homology"/>
<evidence type="ECO:0000313" key="2">
    <source>
        <dbReference type="EMBL" id="OAN26130.1"/>
    </source>
</evidence>
<dbReference type="InterPro" id="IPR020915">
    <property type="entry name" value="UPF0311"/>
</dbReference>
<dbReference type="AlphaFoldDB" id="A0A178L984"/>
<dbReference type="OrthoDB" id="5294829at2"/>
<dbReference type="Gene3D" id="2.40.160.20">
    <property type="match status" value="1"/>
</dbReference>
<accession>A0A178L984</accession>
<sequence length="162" mass="17979">MTTKTPTEIAVPTLEWVLSLHVLIDPADDLGACTDGQRSNYRITGGHFEGLNVRGDVLAGGADFYLQRSDGVGELDARYSLRSDQGEWINIHNLGLITLSERGRTQVAQGLWPIAEEDYHCSCTPRFQVASGRLDWLTRSVMIGKVSYPAVDRVTIHCYRLS</sequence>
<dbReference type="EMBL" id="LWCR01000045">
    <property type="protein sequence ID" value="OAN26130.1"/>
    <property type="molecule type" value="Genomic_DNA"/>
</dbReference>
<evidence type="ECO:0000313" key="3">
    <source>
        <dbReference type="Proteomes" id="UP000078356"/>
    </source>
</evidence>
<comment type="similarity">
    <text evidence="1">Belongs to the UPF0311 family.</text>
</comment>
<gene>
    <name evidence="2" type="ORF">A4V15_06965</name>
</gene>
<comment type="caution">
    <text evidence="2">The sequence shown here is derived from an EMBL/GenBank/DDBJ whole genome shotgun (WGS) entry which is preliminary data.</text>
</comment>
<dbReference type="HAMAP" id="MF_00775">
    <property type="entry name" value="UPF0311"/>
    <property type="match status" value="1"/>
</dbReference>
<protein>
    <recommendedName>
        <fullName evidence="1">UPF0311 protein A4V15_06965</fullName>
    </recommendedName>
</protein>
<dbReference type="Pfam" id="PF11578">
    <property type="entry name" value="DUF3237"/>
    <property type="match status" value="1"/>
</dbReference>
<organism evidence="2 3">
    <name type="scientific">Pseudomonas oryzihabitans</name>
    <dbReference type="NCBI Taxonomy" id="47885"/>
    <lineage>
        <taxon>Bacteria</taxon>
        <taxon>Pseudomonadati</taxon>
        <taxon>Pseudomonadota</taxon>
        <taxon>Gammaproteobacteria</taxon>
        <taxon>Pseudomonadales</taxon>
        <taxon>Pseudomonadaceae</taxon>
        <taxon>Pseudomonas</taxon>
    </lineage>
</organism>
<dbReference type="PANTHER" id="PTHR37315">
    <property type="entry name" value="UPF0311 PROTEIN BLR7842"/>
    <property type="match status" value="1"/>
</dbReference>
<evidence type="ECO:0000256" key="1">
    <source>
        <dbReference type="HAMAP-Rule" id="MF_00775"/>
    </source>
</evidence>
<dbReference type="Proteomes" id="UP000078356">
    <property type="component" value="Unassembled WGS sequence"/>
</dbReference>
<name>A0A178L984_9PSED</name>
<dbReference type="PANTHER" id="PTHR37315:SF1">
    <property type="entry name" value="UPF0311 PROTEIN BLR7842"/>
    <property type="match status" value="1"/>
</dbReference>